<reference evidence="3" key="2">
    <citation type="journal article" date="2022" name="Res Sq">
        <title>Comparative Genomics Reveals Insights into the Divergent Evolution of Astigmatic Mites and Household Pest Adaptations.</title>
        <authorList>
            <person name="Xiong Q."/>
            <person name="Wan A.T.-Y."/>
            <person name="Liu X.-Y."/>
            <person name="Fung C.S.-H."/>
            <person name="Xiao X."/>
            <person name="Malainual N."/>
            <person name="Hou J."/>
            <person name="Wang L."/>
            <person name="Wang M."/>
            <person name="Yang K."/>
            <person name="Cui Y."/>
            <person name="Leung E."/>
            <person name="Nong W."/>
            <person name="Shin S.-K."/>
            <person name="Au S."/>
            <person name="Jeong K.Y."/>
            <person name="Chew F.T."/>
            <person name="Hui J."/>
            <person name="Leung T.F."/>
            <person name="Tungtrongchitr A."/>
            <person name="Zhong N."/>
            <person name="Liu Z."/>
            <person name="Tsui S."/>
        </authorList>
    </citation>
    <scope>NUCLEOTIDE SEQUENCE</scope>
    <source>
        <strain evidence="3">Derf</strain>
        <tissue evidence="3">Whole organism</tissue>
    </source>
</reference>
<comment type="caution">
    <text evidence="3">The sequence shown here is derived from an EMBL/GenBank/DDBJ whole genome shotgun (WGS) entry which is preliminary data.</text>
</comment>
<organism evidence="3 4">
    <name type="scientific">Dermatophagoides farinae</name>
    <name type="common">American house dust mite</name>
    <dbReference type="NCBI Taxonomy" id="6954"/>
    <lineage>
        <taxon>Eukaryota</taxon>
        <taxon>Metazoa</taxon>
        <taxon>Ecdysozoa</taxon>
        <taxon>Arthropoda</taxon>
        <taxon>Chelicerata</taxon>
        <taxon>Arachnida</taxon>
        <taxon>Acari</taxon>
        <taxon>Acariformes</taxon>
        <taxon>Sarcoptiformes</taxon>
        <taxon>Astigmata</taxon>
        <taxon>Psoroptidia</taxon>
        <taxon>Analgoidea</taxon>
        <taxon>Pyroglyphidae</taxon>
        <taxon>Dermatophagoidinae</taxon>
        <taxon>Dermatophagoides</taxon>
    </lineage>
</organism>
<dbReference type="AlphaFoldDB" id="A0A922I955"/>
<feature type="compositionally biased region" description="Basic and acidic residues" evidence="1">
    <location>
        <begin position="1"/>
        <end position="13"/>
    </location>
</feature>
<accession>A0A922I955</accession>
<keyword evidence="4" id="KW-1185">Reference proteome</keyword>
<keyword evidence="2" id="KW-0812">Transmembrane</keyword>
<name>A0A922I955_DERFA</name>
<evidence type="ECO:0000256" key="2">
    <source>
        <dbReference type="SAM" id="Phobius"/>
    </source>
</evidence>
<keyword evidence="2" id="KW-1133">Transmembrane helix</keyword>
<sequence length="146" mass="17228">MIRTIDYDFDPRKSLSSSSSSSSSYKLIIPSSSLSPSSVKSRQFIWWWKSSLHRLLLIFITTIITATILWLCWNQIQQTQRQRLLWETLQSLSMVESSIDHIDQINQQLSNDIDLIRQQIHLVKHEIHHHHHDQMKMNSTNSMDQT</sequence>
<gene>
    <name evidence="3" type="ORF">DERF_000721</name>
</gene>
<reference evidence="3" key="1">
    <citation type="submission" date="2013-05" db="EMBL/GenBank/DDBJ databases">
        <authorList>
            <person name="Yim A.K.Y."/>
            <person name="Chan T.F."/>
            <person name="Ji K.M."/>
            <person name="Liu X.Y."/>
            <person name="Zhou J.W."/>
            <person name="Li R.Q."/>
            <person name="Yang K.Y."/>
            <person name="Li J."/>
            <person name="Li M."/>
            <person name="Law P.T.W."/>
            <person name="Wu Y.L."/>
            <person name="Cai Z.L."/>
            <person name="Qin H."/>
            <person name="Bao Y."/>
            <person name="Leung R.K.K."/>
            <person name="Ng P.K.S."/>
            <person name="Zou J."/>
            <person name="Zhong X.J."/>
            <person name="Ran P.X."/>
            <person name="Zhong N.S."/>
            <person name="Liu Z.G."/>
            <person name="Tsui S.K.W."/>
        </authorList>
    </citation>
    <scope>NUCLEOTIDE SEQUENCE</scope>
    <source>
        <strain evidence="3">Derf</strain>
        <tissue evidence="3">Whole organism</tissue>
    </source>
</reference>
<dbReference type="EMBL" id="ASGP02000001">
    <property type="protein sequence ID" value="KAH9526655.1"/>
    <property type="molecule type" value="Genomic_DNA"/>
</dbReference>
<feature type="compositionally biased region" description="Low complexity" evidence="1">
    <location>
        <begin position="14"/>
        <end position="25"/>
    </location>
</feature>
<feature type="region of interest" description="Disordered" evidence="1">
    <location>
        <begin position="1"/>
        <end position="25"/>
    </location>
</feature>
<protein>
    <submittedName>
        <fullName evidence="3">Uncharacterized protein</fullName>
    </submittedName>
</protein>
<keyword evidence="2" id="KW-0472">Membrane</keyword>
<evidence type="ECO:0000256" key="1">
    <source>
        <dbReference type="SAM" id="MobiDB-lite"/>
    </source>
</evidence>
<evidence type="ECO:0000313" key="4">
    <source>
        <dbReference type="Proteomes" id="UP000790347"/>
    </source>
</evidence>
<proteinExistence type="predicted"/>
<feature type="transmembrane region" description="Helical" evidence="2">
    <location>
        <begin position="55"/>
        <end position="73"/>
    </location>
</feature>
<dbReference type="Proteomes" id="UP000790347">
    <property type="component" value="Unassembled WGS sequence"/>
</dbReference>
<evidence type="ECO:0000313" key="3">
    <source>
        <dbReference type="EMBL" id="KAH9526655.1"/>
    </source>
</evidence>